<evidence type="ECO:0000256" key="2">
    <source>
        <dbReference type="PROSITE-ProRule" id="PRU00703"/>
    </source>
</evidence>
<evidence type="ECO:0000259" key="3">
    <source>
        <dbReference type="PROSITE" id="PS51371"/>
    </source>
</evidence>
<protein>
    <submittedName>
        <fullName evidence="4">CBS domain-containing protein</fullName>
    </submittedName>
</protein>
<dbReference type="EMBL" id="JACHHJ010000005">
    <property type="protein sequence ID" value="MBB6451199.1"/>
    <property type="molecule type" value="Genomic_DNA"/>
</dbReference>
<evidence type="ECO:0000313" key="4">
    <source>
        <dbReference type="EMBL" id="MBB6451199.1"/>
    </source>
</evidence>
<proteinExistence type="predicted"/>
<sequence>MNIGFFLLPKQEVKYLSPDSTVRQALEKMRHHSYTAAPLVNEEGRYAGTVTEGDLLWQLVEYKDQGFEEAMNSRLKDISLRVKNVPIFIHAQMEDLIALSADQNFIPVTDDSEYFIGIVRRRDIIKHCSSLLFDKSET</sequence>
<keyword evidence="1 2" id="KW-0129">CBS domain</keyword>
<dbReference type="CDD" id="cd09834">
    <property type="entry name" value="CBS_pair_bac"/>
    <property type="match status" value="1"/>
</dbReference>
<dbReference type="PANTHER" id="PTHR43080:SF26">
    <property type="entry name" value="REGULATORY PROTEIN"/>
    <property type="match status" value="1"/>
</dbReference>
<comment type="caution">
    <text evidence="4">The sequence shown here is derived from an EMBL/GenBank/DDBJ whole genome shotgun (WGS) entry which is preliminary data.</text>
</comment>
<dbReference type="InterPro" id="IPR000644">
    <property type="entry name" value="CBS_dom"/>
</dbReference>
<dbReference type="InterPro" id="IPR051257">
    <property type="entry name" value="Diverse_CBS-Domain"/>
</dbReference>
<dbReference type="Gene3D" id="3.10.580.10">
    <property type="entry name" value="CBS-domain"/>
    <property type="match status" value="1"/>
</dbReference>
<reference evidence="4 5" key="1">
    <citation type="submission" date="2020-08" db="EMBL/GenBank/DDBJ databases">
        <title>Genomic Encyclopedia of Type Strains, Phase IV (KMG-IV): sequencing the most valuable type-strain genomes for metagenomic binning, comparative biology and taxonomic classification.</title>
        <authorList>
            <person name="Goeker M."/>
        </authorList>
    </citation>
    <scope>NUCLEOTIDE SEQUENCE [LARGE SCALE GENOMIC DNA]</scope>
    <source>
        <strain evidence="4 5">DSM 21769</strain>
    </source>
</reference>
<dbReference type="Proteomes" id="UP000568839">
    <property type="component" value="Unassembled WGS sequence"/>
</dbReference>
<dbReference type="AlphaFoldDB" id="A0A841PR13"/>
<dbReference type="PROSITE" id="PS51371">
    <property type="entry name" value="CBS"/>
    <property type="match status" value="1"/>
</dbReference>
<dbReference type="RefSeq" id="WP_184405260.1">
    <property type="nucleotide sequence ID" value="NZ_JACHHJ010000005.1"/>
</dbReference>
<name>A0A841PR13_9BACL</name>
<feature type="domain" description="CBS" evidence="3">
    <location>
        <begin position="7"/>
        <end position="65"/>
    </location>
</feature>
<dbReference type="PANTHER" id="PTHR43080">
    <property type="entry name" value="CBS DOMAIN-CONTAINING PROTEIN CBSX3, MITOCHONDRIAL"/>
    <property type="match status" value="1"/>
</dbReference>
<accession>A0A841PR13</accession>
<dbReference type="SUPFAM" id="SSF54631">
    <property type="entry name" value="CBS-domain pair"/>
    <property type="match status" value="1"/>
</dbReference>
<dbReference type="InterPro" id="IPR046342">
    <property type="entry name" value="CBS_dom_sf"/>
</dbReference>
<evidence type="ECO:0000313" key="5">
    <source>
        <dbReference type="Proteomes" id="UP000568839"/>
    </source>
</evidence>
<evidence type="ECO:0000256" key="1">
    <source>
        <dbReference type="ARBA" id="ARBA00023122"/>
    </source>
</evidence>
<gene>
    <name evidence="4" type="ORF">HNR44_003193</name>
</gene>
<keyword evidence="5" id="KW-1185">Reference proteome</keyword>
<dbReference type="SMART" id="SM00116">
    <property type="entry name" value="CBS"/>
    <property type="match status" value="1"/>
</dbReference>
<organism evidence="4 5">
    <name type="scientific">Geomicrobium halophilum</name>
    <dbReference type="NCBI Taxonomy" id="549000"/>
    <lineage>
        <taxon>Bacteria</taxon>
        <taxon>Bacillati</taxon>
        <taxon>Bacillota</taxon>
        <taxon>Bacilli</taxon>
        <taxon>Bacillales</taxon>
        <taxon>Geomicrobium</taxon>
    </lineage>
</organism>
<dbReference type="Pfam" id="PF00571">
    <property type="entry name" value="CBS"/>
    <property type="match status" value="2"/>
</dbReference>